<comment type="caution">
    <text evidence="3">The sequence shown here is derived from an EMBL/GenBank/DDBJ whole genome shotgun (WGS) entry which is preliminary data.</text>
</comment>
<evidence type="ECO:0000256" key="1">
    <source>
        <dbReference type="SAM" id="SignalP"/>
    </source>
</evidence>
<evidence type="ECO:0000313" key="3">
    <source>
        <dbReference type="EMBL" id="MDM5264587.1"/>
    </source>
</evidence>
<proteinExistence type="predicted"/>
<sequence>MKFTTSLAILLLSGNMSYASSLAVYQDNTFYTFTPKNNFLGFSKGLKARCGGSTLPMEITTSCPSDDRLCQVMTDLKNVEQKLQAVQHNSKFLKQLASLPQPTTVDATFLIESAKELGNAQARLLEEEKGLRQEAEMKESAFDKQAPSRHAIKSVKRCDQELDLTLPYGYVSFSTAYEADIEDEKEVEVTQYLSITNRSGIDIEADSAMFYYRDAHQTVYPTHFYPWVVRKYEPMPLVAKRAKGKREQMDMLMMAEQRAAPSVSYEDAREYKIDKLVLPSTGVPLEIKVVRWKAPLSCEIRAYPYTNTQAFHVCSFEPKYQIEHNQWKVNSSQELINEKAQGEYREGRYDIYTKVEEDINIVRKPIVNKERETGIFGGTVRKKDGYRISITNKSDKVKTLTLIERIPTSTTEEITSKLLSINSKKKVDYNILKEGQIEIKLTLAPHEMKKIEVLFELSYDKDLKVKY</sequence>
<dbReference type="EMBL" id="JAQIBC010000010">
    <property type="protein sequence ID" value="MDM5264587.1"/>
    <property type="molecule type" value="Genomic_DNA"/>
</dbReference>
<dbReference type="RefSeq" id="WP_289402494.1">
    <property type="nucleotide sequence ID" value="NZ_JAQIBC010000010.1"/>
</dbReference>
<keyword evidence="1" id="KW-0732">Signal</keyword>
<evidence type="ECO:0000259" key="2">
    <source>
        <dbReference type="Pfam" id="PF13598"/>
    </source>
</evidence>
<dbReference type="Proteomes" id="UP001169066">
    <property type="component" value="Unassembled WGS sequence"/>
</dbReference>
<keyword evidence="4" id="KW-1185">Reference proteome</keyword>
<reference evidence="3" key="1">
    <citation type="submission" date="2023-01" db="EMBL/GenBank/DDBJ databases">
        <title>Sulfurovum sp. XTW-4 genome assembly.</title>
        <authorList>
            <person name="Wang J."/>
        </authorList>
    </citation>
    <scope>NUCLEOTIDE SEQUENCE</scope>
    <source>
        <strain evidence="3">XTW-4</strain>
    </source>
</reference>
<name>A0ABT7QU28_9BACT</name>
<gene>
    <name evidence="3" type="ORF">PF327_10320</name>
</gene>
<feature type="chain" id="PRO_5047256639" evidence="1">
    <location>
        <begin position="20"/>
        <end position="467"/>
    </location>
</feature>
<feature type="signal peptide" evidence="1">
    <location>
        <begin position="1"/>
        <end position="19"/>
    </location>
</feature>
<protein>
    <submittedName>
        <fullName evidence="3">DUF4139 domain-containing protein</fullName>
    </submittedName>
</protein>
<organism evidence="3 4">
    <name type="scientific">Sulfurovum xiamenensis</name>
    <dbReference type="NCBI Taxonomy" id="3019066"/>
    <lineage>
        <taxon>Bacteria</taxon>
        <taxon>Pseudomonadati</taxon>
        <taxon>Campylobacterota</taxon>
        <taxon>Epsilonproteobacteria</taxon>
        <taxon>Campylobacterales</taxon>
        <taxon>Sulfurovaceae</taxon>
        <taxon>Sulfurovum</taxon>
    </lineage>
</organism>
<evidence type="ECO:0000313" key="4">
    <source>
        <dbReference type="Proteomes" id="UP001169066"/>
    </source>
</evidence>
<dbReference type="Pfam" id="PF13598">
    <property type="entry name" value="DUF4139"/>
    <property type="match status" value="1"/>
</dbReference>
<dbReference type="InterPro" id="IPR037291">
    <property type="entry name" value="DUF4139"/>
</dbReference>
<feature type="domain" description="DUF4139" evidence="2">
    <location>
        <begin position="169"/>
        <end position="460"/>
    </location>
</feature>
<accession>A0ABT7QU28</accession>